<dbReference type="Proteomes" id="UP001164539">
    <property type="component" value="Chromosome 7"/>
</dbReference>
<evidence type="ECO:0000313" key="2">
    <source>
        <dbReference type="Proteomes" id="UP001164539"/>
    </source>
</evidence>
<sequence length="125" mass="14229">MILQAKMSEHYPCFYSSTLLMSSTGSIQAVLYAICFDREWNQWKLGWNIRLLSVFYLGSCGILVDHYFDVVVHSRVMPSICVRFQSIDAFGDCLVRLCGPSRKTAFGKQIGRSSDYNWAILSVLV</sequence>
<proteinExistence type="predicted"/>
<gene>
    <name evidence="1" type="ORF">OWV82_013794</name>
</gene>
<organism evidence="1 2">
    <name type="scientific">Melia azedarach</name>
    <name type="common">Chinaberry tree</name>
    <dbReference type="NCBI Taxonomy" id="155640"/>
    <lineage>
        <taxon>Eukaryota</taxon>
        <taxon>Viridiplantae</taxon>
        <taxon>Streptophyta</taxon>
        <taxon>Embryophyta</taxon>
        <taxon>Tracheophyta</taxon>
        <taxon>Spermatophyta</taxon>
        <taxon>Magnoliopsida</taxon>
        <taxon>eudicotyledons</taxon>
        <taxon>Gunneridae</taxon>
        <taxon>Pentapetalae</taxon>
        <taxon>rosids</taxon>
        <taxon>malvids</taxon>
        <taxon>Sapindales</taxon>
        <taxon>Meliaceae</taxon>
        <taxon>Melia</taxon>
    </lineage>
</organism>
<protein>
    <submittedName>
        <fullName evidence="1">WAT1-related protein</fullName>
    </submittedName>
</protein>
<accession>A0ACC1XV92</accession>
<comment type="caution">
    <text evidence="1">The sequence shown here is derived from an EMBL/GenBank/DDBJ whole genome shotgun (WGS) entry which is preliminary data.</text>
</comment>
<name>A0ACC1XV92_MELAZ</name>
<reference evidence="1 2" key="1">
    <citation type="journal article" date="2023" name="Science">
        <title>Complex scaffold remodeling in plant triterpene biosynthesis.</title>
        <authorList>
            <person name="De La Pena R."/>
            <person name="Hodgson H."/>
            <person name="Liu J.C."/>
            <person name="Stephenson M.J."/>
            <person name="Martin A.C."/>
            <person name="Owen C."/>
            <person name="Harkess A."/>
            <person name="Leebens-Mack J."/>
            <person name="Jimenez L.E."/>
            <person name="Osbourn A."/>
            <person name="Sattely E.S."/>
        </authorList>
    </citation>
    <scope>NUCLEOTIDE SEQUENCE [LARGE SCALE GENOMIC DNA]</scope>
    <source>
        <strain evidence="2">cv. JPN11</strain>
        <tissue evidence="1">Leaf</tissue>
    </source>
</reference>
<dbReference type="EMBL" id="CM051400">
    <property type="protein sequence ID" value="KAJ4715431.1"/>
    <property type="molecule type" value="Genomic_DNA"/>
</dbReference>
<keyword evidence="2" id="KW-1185">Reference proteome</keyword>
<evidence type="ECO:0000313" key="1">
    <source>
        <dbReference type="EMBL" id="KAJ4715431.1"/>
    </source>
</evidence>